<sequence>MASAWRWSMPLFDAPSNRKHDRTSSVVGALGVHGSVHGSKGAVRSQFAPKKVIDAQPATLQPTHFGTKVPFHIWSFRAQLTAANRFSAAPNGVARIVSLYHVCPVLSFCDSTVLEGNGALYTTPFHAVYLPRTSQSHALIDGRSFAQGVVLLSLLYCRTGSWYKCERGRRIIVILIVIIELARRNECSAGKRIGIIIIIIHFHVAARTYTPRLRPQPRSSHHPLSSTTPAPVRQPGGLMGVFPTVST</sequence>
<keyword evidence="3" id="KW-1185">Reference proteome</keyword>
<comment type="caution">
    <text evidence="2">The sequence shown here is derived from an EMBL/GenBank/DDBJ whole genome shotgun (WGS) entry which is preliminary data.</text>
</comment>
<gene>
    <name evidence="2" type="ORF">FHL15_000247</name>
</gene>
<dbReference type="Proteomes" id="UP000319160">
    <property type="component" value="Unassembled WGS sequence"/>
</dbReference>
<reference evidence="3" key="1">
    <citation type="submission" date="2019-06" db="EMBL/GenBank/DDBJ databases">
        <title>Draft genome sequence of the griseofulvin-producing fungus Xylaria cubensis strain G536.</title>
        <authorList>
            <person name="Mead M.E."/>
            <person name="Raja H.A."/>
            <person name="Steenwyk J.L."/>
            <person name="Knowles S.L."/>
            <person name="Oberlies N.H."/>
            <person name="Rokas A."/>
        </authorList>
    </citation>
    <scope>NUCLEOTIDE SEQUENCE [LARGE SCALE GENOMIC DNA]</scope>
    <source>
        <strain evidence="3">G536</strain>
    </source>
</reference>
<dbReference type="EMBL" id="VFLP01000001">
    <property type="protein sequence ID" value="TRX98905.1"/>
    <property type="molecule type" value="Genomic_DNA"/>
</dbReference>
<dbReference type="AlphaFoldDB" id="A0A553IFC7"/>
<evidence type="ECO:0000313" key="2">
    <source>
        <dbReference type="EMBL" id="TRX98905.1"/>
    </source>
</evidence>
<evidence type="ECO:0000313" key="3">
    <source>
        <dbReference type="Proteomes" id="UP000319160"/>
    </source>
</evidence>
<accession>A0A553IFC7</accession>
<feature type="region of interest" description="Disordered" evidence="1">
    <location>
        <begin position="213"/>
        <end position="247"/>
    </location>
</feature>
<organism evidence="2 3">
    <name type="scientific">Xylaria flabelliformis</name>
    <dbReference type="NCBI Taxonomy" id="2512241"/>
    <lineage>
        <taxon>Eukaryota</taxon>
        <taxon>Fungi</taxon>
        <taxon>Dikarya</taxon>
        <taxon>Ascomycota</taxon>
        <taxon>Pezizomycotina</taxon>
        <taxon>Sordariomycetes</taxon>
        <taxon>Xylariomycetidae</taxon>
        <taxon>Xylariales</taxon>
        <taxon>Xylariaceae</taxon>
        <taxon>Xylaria</taxon>
    </lineage>
</organism>
<evidence type="ECO:0000256" key="1">
    <source>
        <dbReference type="SAM" id="MobiDB-lite"/>
    </source>
</evidence>
<protein>
    <submittedName>
        <fullName evidence="2">Uncharacterized protein</fullName>
    </submittedName>
</protein>
<proteinExistence type="predicted"/>
<name>A0A553IFC7_9PEZI</name>